<sequence>MNMTCSRLLAALVGRAGRTAAVALVAAGTLGGHGTAAAATTGALPAGAHAVRTTTDTDSATDTATVSDGATARSALRERIVSIARGQITPAGQDPEKTGTCDKYFAYADGTEKQSKCAKTAWCAAFADWTWHQAGVKPAPTTLSGRGVGKWGQEHHLFHNRQPARGERPYTPVPGDLVVYGPPAYAKGGHVGVVVAVNHDGTIDTVEGNVGDKVTHRHVKPADARGGGQKFHISGYVSVPGA</sequence>
<dbReference type="Proteomes" id="UP000263377">
    <property type="component" value="Unassembled WGS sequence"/>
</dbReference>
<dbReference type="InterPro" id="IPR038765">
    <property type="entry name" value="Papain-like_cys_pep_sf"/>
</dbReference>
<evidence type="ECO:0000313" key="4">
    <source>
        <dbReference type="Proteomes" id="UP000263377"/>
    </source>
</evidence>
<dbReference type="EMBL" id="QVIG01000001">
    <property type="protein sequence ID" value="RGD57048.1"/>
    <property type="molecule type" value="Genomic_DNA"/>
</dbReference>
<organism evidence="3 4">
    <name type="scientific">Kitasatospora xanthocidica</name>
    <dbReference type="NCBI Taxonomy" id="83382"/>
    <lineage>
        <taxon>Bacteria</taxon>
        <taxon>Bacillati</taxon>
        <taxon>Actinomycetota</taxon>
        <taxon>Actinomycetes</taxon>
        <taxon>Kitasatosporales</taxon>
        <taxon>Streptomycetaceae</taxon>
        <taxon>Kitasatospora</taxon>
    </lineage>
</organism>
<evidence type="ECO:0000259" key="2">
    <source>
        <dbReference type="PROSITE" id="PS50911"/>
    </source>
</evidence>
<dbReference type="SUPFAM" id="SSF54001">
    <property type="entry name" value="Cysteine proteinases"/>
    <property type="match status" value="1"/>
</dbReference>
<dbReference type="AlphaFoldDB" id="A0A372ZMD0"/>
<keyword evidence="1" id="KW-0732">Signal</keyword>
<dbReference type="InterPro" id="IPR007921">
    <property type="entry name" value="CHAP_dom"/>
</dbReference>
<evidence type="ECO:0000313" key="3">
    <source>
        <dbReference type="EMBL" id="RGD57048.1"/>
    </source>
</evidence>
<gene>
    <name evidence="3" type="ORF">DR950_03915</name>
</gene>
<name>A0A372ZMD0_9ACTN</name>
<evidence type="ECO:0000256" key="1">
    <source>
        <dbReference type="SAM" id="SignalP"/>
    </source>
</evidence>
<keyword evidence="4" id="KW-1185">Reference proteome</keyword>
<reference evidence="3 4" key="1">
    <citation type="submission" date="2018-08" db="EMBL/GenBank/DDBJ databases">
        <title>Diversity &amp; Physiological Properties of Lignin-Decomposing Actinobacteria from Soil.</title>
        <authorList>
            <person name="Roh S.G."/>
            <person name="Kim S.B."/>
        </authorList>
    </citation>
    <scope>NUCLEOTIDE SEQUENCE [LARGE SCALE GENOMIC DNA]</scope>
    <source>
        <strain evidence="3 4">MMS17-GH009</strain>
    </source>
</reference>
<accession>A0A372ZMD0</accession>
<proteinExistence type="predicted"/>
<dbReference type="Gene3D" id="3.90.1720.10">
    <property type="entry name" value="endopeptidase domain like (from Nostoc punctiforme)"/>
    <property type="match status" value="1"/>
</dbReference>
<feature type="signal peptide" evidence="1">
    <location>
        <begin position="1"/>
        <end position="38"/>
    </location>
</feature>
<feature type="domain" description="Peptidase C51" evidence="2">
    <location>
        <begin position="98"/>
        <end position="234"/>
    </location>
</feature>
<dbReference type="Pfam" id="PF05257">
    <property type="entry name" value="CHAP"/>
    <property type="match status" value="1"/>
</dbReference>
<dbReference type="PROSITE" id="PS50911">
    <property type="entry name" value="CHAP"/>
    <property type="match status" value="1"/>
</dbReference>
<protein>
    <submittedName>
        <fullName evidence="3">CHAP domain-containing protein</fullName>
    </submittedName>
</protein>
<feature type="chain" id="PRO_5017043015" evidence="1">
    <location>
        <begin position="39"/>
        <end position="242"/>
    </location>
</feature>
<comment type="caution">
    <text evidence="3">The sequence shown here is derived from an EMBL/GenBank/DDBJ whole genome shotgun (WGS) entry which is preliminary data.</text>
</comment>